<accession>A0A3S3ZQE0</accession>
<feature type="region of interest" description="Disordered" evidence="1">
    <location>
        <begin position="132"/>
        <end position="163"/>
    </location>
</feature>
<evidence type="ECO:0000313" key="3">
    <source>
        <dbReference type="Proteomes" id="UP000288603"/>
    </source>
</evidence>
<proteinExistence type="predicted"/>
<name>A0A3S3ZQE0_9MICO</name>
<organism evidence="2 3">
    <name type="scientific">Labedella populi</name>
    <dbReference type="NCBI Taxonomy" id="2498850"/>
    <lineage>
        <taxon>Bacteria</taxon>
        <taxon>Bacillati</taxon>
        <taxon>Actinomycetota</taxon>
        <taxon>Actinomycetes</taxon>
        <taxon>Micrococcales</taxon>
        <taxon>Microbacteriaceae</taxon>
        <taxon>Labedella</taxon>
    </lineage>
</organism>
<dbReference type="OrthoDB" id="5121114at2"/>
<gene>
    <name evidence="2" type="ORF">ELQ92_06265</name>
</gene>
<dbReference type="Proteomes" id="UP000288603">
    <property type="component" value="Unassembled WGS sequence"/>
</dbReference>
<keyword evidence="3" id="KW-1185">Reference proteome</keyword>
<dbReference type="AlphaFoldDB" id="A0A3S3ZQE0"/>
<dbReference type="RefSeq" id="WP_128498152.1">
    <property type="nucleotide sequence ID" value="NZ_RZNC01000002.1"/>
</dbReference>
<sequence>MIRHTTDARVSGAGDASSATGFEASRLHLEDFVRGLGYPADRVDEVIVRLRRERGAMSVEDAAAHLSDWVTSVHRSHHGFHRDVTIEEARTAFVISGAAMWSADTLFTEPDSLPAAHRAALAAGSSSVVPVERPLPMPAQDLAGPRRRRAEPTIRRVSWVPTR</sequence>
<evidence type="ECO:0000256" key="1">
    <source>
        <dbReference type="SAM" id="MobiDB-lite"/>
    </source>
</evidence>
<comment type="caution">
    <text evidence="2">The sequence shown here is derived from an EMBL/GenBank/DDBJ whole genome shotgun (WGS) entry which is preliminary data.</text>
</comment>
<protein>
    <submittedName>
        <fullName evidence="2">Uncharacterized protein</fullName>
    </submittedName>
</protein>
<reference evidence="2 3" key="1">
    <citation type="submission" date="2018-12" db="EMBL/GenBank/DDBJ databases">
        <authorList>
            <person name="Li F."/>
        </authorList>
    </citation>
    <scope>NUCLEOTIDE SEQUENCE [LARGE SCALE GENOMIC DNA]</scope>
    <source>
        <strain evidence="2 3">8H24J-4-2</strain>
    </source>
</reference>
<dbReference type="EMBL" id="RZNC01000002">
    <property type="protein sequence ID" value="RWZ64370.1"/>
    <property type="molecule type" value="Genomic_DNA"/>
</dbReference>
<evidence type="ECO:0000313" key="2">
    <source>
        <dbReference type="EMBL" id="RWZ64370.1"/>
    </source>
</evidence>